<evidence type="ECO:0000256" key="5">
    <source>
        <dbReference type="ARBA" id="ARBA00048470"/>
    </source>
</evidence>
<dbReference type="Pfam" id="PF22451">
    <property type="entry name" value="NirdL-like_HTH"/>
    <property type="match status" value="1"/>
</dbReference>
<dbReference type="EC" id="4.1.1.111" evidence="4"/>
<keyword evidence="1" id="KW-0456">Lyase</keyword>
<evidence type="ECO:0000313" key="9">
    <source>
        <dbReference type="Proteomes" id="UP000011765"/>
    </source>
</evidence>
<evidence type="ECO:0000256" key="1">
    <source>
        <dbReference type="ARBA" id="ARBA00023239"/>
    </source>
</evidence>
<dbReference type="InterPro" id="IPR040523">
    <property type="entry name" value="AsnC_trans_reg2"/>
</dbReference>
<dbReference type="KEGG" id="tnr:Thena_1213"/>
<dbReference type="InterPro" id="IPR036390">
    <property type="entry name" value="WH_DNA-bd_sf"/>
</dbReference>
<dbReference type="RefSeq" id="WP_013756553.1">
    <property type="nucleotide sequence ID" value="NC_015499.1"/>
</dbReference>
<dbReference type="SUPFAM" id="SSF46785">
    <property type="entry name" value="Winged helix' DNA-binding domain"/>
    <property type="match status" value="1"/>
</dbReference>
<evidence type="ECO:0000259" key="7">
    <source>
        <dbReference type="Pfam" id="PF22451"/>
    </source>
</evidence>
<proteinExistence type="inferred from homology"/>
<feature type="domain" description="Siroheme decarboxylase AsnC-like ligand binding" evidence="6">
    <location>
        <begin position="69"/>
        <end position="149"/>
    </location>
</feature>
<sequence length="158" mass="18305">MSNEKKIKLTEVEEALLEKIQHNFPIVEKPFDELGAQLGISPEMTIELLKKLKSEGIIRLIGGVFDPRKLGFKGTLIGLKVDKNHIDRIVEKINECHGVSHNYLRDHEYNLWFTLIMPSKEEINAFIEELRKEDGVISLIELPAKRIFKIDVRFKIKD</sequence>
<dbReference type="SUPFAM" id="SSF54909">
    <property type="entry name" value="Dimeric alpha+beta barrel"/>
    <property type="match status" value="1"/>
</dbReference>
<accession>M1E562</accession>
<dbReference type="OrthoDB" id="9806536at2"/>
<feature type="domain" description="Siroheme decarboxylase NirL-like HTH" evidence="7">
    <location>
        <begin position="13"/>
        <end position="59"/>
    </location>
</feature>
<dbReference type="HOGENOM" id="CLU_112007_1_0_9"/>
<evidence type="ECO:0000256" key="2">
    <source>
        <dbReference type="ARBA" id="ARBA00023444"/>
    </source>
</evidence>
<comment type="catalytic activity">
    <reaction evidence="5">
        <text>siroheme + 2 H(+) = 12,18-didecarboxysiroheme + 2 CO2</text>
        <dbReference type="Rhea" id="RHEA:19093"/>
        <dbReference type="ChEBI" id="CHEBI:15378"/>
        <dbReference type="ChEBI" id="CHEBI:16526"/>
        <dbReference type="ChEBI" id="CHEBI:60052"/>
        <dbReference type="ChEBI" id="CHEBI:140497"/>
        <dbReference type="EC" id="4.1.1.111"/>
    </reaction>
</comment>
<evidence type="ECO:0000256" key="3">
    <source>
        <dbReference type="ARBA" id="ARBA00023457"/>
    </source>
</evidence>
<organism evidence="8 9">
    <name type="scientific">Thermodesulfobium narugense DSM 14796</name>
    <dbReference type="NCBI Taxonomy" id="747365"/>
    <lineage>
        <taxon>Bacteria</taxon>
        <taxon>Pseudomonadati</taxon>
        <taxon>Thermodesulfobiota</taxon>
        <taxon>Thermodesulfobiia</taxon>
        <taxon>Thermodesulfobiales</taxon>
        <taxon>Thermodesulfobiaceae</taxon>
        <taxon>Thermodesulfobium</taxon>
    </lineage>
</organism>
<dbReference type="InterPro" id="IPR011008">
    <property type="entry name" value="Dimeric_a/b-barrel"/>
</dbReference>
<dbReference type="GO" id="GO:0016829">
    <property type="term" value="F:lyase activity"/>
    <property type="evidence" value="ECO:0007669"/>
    <property type="project" value="UniProtKB-KW"/>
</dbReference>
<reference evidence="8 9" key="1">
    <citation type="submission" date="2011-04" db="EMBL/GenBank/DDBJ databases">
        <title>The complete genome of Thermodesulfobium narugense DSM 14796.</title>
        <authorList>
            <consortium name="US DOE Joint Genome Institute (JGI-PGF)"/>
            <person name="Lucas S."/>
            <person name="Han J."/>
            <person name="Lapidus A."/>
            <person name="Bruce D."/>
            <person name="Goodwin L."/>
            <person name="Pitluck S."/>
            <person name="Peters L."/>
            <person name="Kyrpides N."/>
            <person name="Mavromatis K."/>
            <person name="Pagani I."/>
            <person name="Ivanova N."/>
            <person name="Ovchinnikova G."/>
            <person name="Zhang X."/>
            <person name="Saunders L."/>
            <person name="Detter J.C."/>
            <person name="Tapia R."/>
            <person name="Han C."/>
            <person name="Land M."/>
            <person name="Hauser L."/>
            <person name="Markowitz V."/>
            <person name="Cheng J.-F."/>
            <person name="Hugenholtz P."/>
            <person name="Woyke T."/>
            <person name="Wu D."/>
            <person name="Spring S."/>
            <person name="Schroeder M."/>
            <person name="Brambilla E."/>
            <person name="Klenk H.-P."/>
            <person name="Eisen J.A."/>
        </authorList>
    </citation>
    <scope>NUCLEOTIDE SEQUENCE [LARGE SCALE GENOMIC DNA]</scope>
    <source>
        <strain evidence="8 9">DSM 14796</strain>
    </source>
</reference>
<dbReference type="Proteomes" id="UP000011765">
    <property type="component" value="Chromosome"/>
</dbReference>
<dbReference type="EMBL" id="CP002690">
    <property type="protein sequence ID" value="AEE14832.1"/>
    <property type="molecule type" value="Genomic_DNA"/>
</dbReference>
<dbReference type="eggNOG" id="COG1522">
    <property type="taxonomic scope" value="Bacteria"/>
</dbReference>
<dbReference type="InterPro" id="IPR036388">
    <property type="entry name" value="WH-like_DNA-bd_sf"/>
</dbReference>
<name>M1E562_9BACT</name>
<dbReference type="Gene3D" id="1.10.10.10">
    <property type="entry name" value="Winged helix-like DNA-binding domain superfamily/Winged helix DNA-binding domain"/>
    <property type="match status" value="1"/>
</dbReference>
<comment type="pathway">
    <text evidence="2">Porphyrin-containing compound metabolism.</text>
</comment>
<dbReference type="STRING" id="747365.Thena_1213"/>
<dbReference type="PANTHER" id="PTHR43413:SF1">
    <property type="entry name" value="SIROHEME DECARBOXYLASE NIRL SUBUNIT"/>
    <property type="match status" value="1"/>
</dbReference>
<gene>
    <name evidence="8" type="ORF">Thena_1213</name>
</gene>
<evidence type="ECO:0000313" key="8">
    <source>
        <dbReference type="EMBL" id="AEE14832.1"/>
    </source>
</evidence>
<dbReference type="AlphaFoldDB" id="M1E562"/>
<dbReference type="InterPro" id="IPR050684">
    <property type="entry name" value="HTH-Siroheme_Decarb"/>
</dbReference>
<evidence type="ECO:0000259" key="6">
    <source>
        <dbReference type="Pfam" id="PF17805"/>
    </source>
</evidence>
<dbReference type="PANTHER" id="PTHR43413">
    <property type="entry name" value="TRANSCRIPTIONAL REGULATOR, ASNC FAMILY"/>
    <property type="match status" value="1"/>
</dbReference>
<comment type="similarity">
    <text evidence="3">Belongs to the Ahb/Nir family.</text>
</comment>
<dbReference type="InterPro" id="IPR053953">
    <property type="entry name" value="NirdL-like_HTH"/>
</dbReference>
<protein>
    <recommendedName>
        <fullName evidence="4">siroheme decarboxylase</fullName>
        <ecNumber evidence="4">4.1.1.111</ecNumber>
    </recommendedName>
</protein>
<dbReference type="Pfam" id="PF17805">
    <property type="entry name" value="AsnC_trans_reg2"/>
    <property type="match status" value="1"/>
</dbReference>
<dbReference type="Gene3D" id="3.30.70.3460">
    <property type="match status" value="1"/>
</dbReference>
<evidence type="ECO:0000256" key="4">
    <source>
        <dbReference type="ARBA" id="ARBA00023471"/>
    </source>
</evidence>
<keyword evidence="9" id="KW-1185">Reference proteome</keyword>